<name>A0ABU1EKQ7_9CLOT</name>
<dbReference type="RefSeq" id="WP_309556946.1">
    <property type="nucleotide sequence ID" value="NZ_JAVJAN010000082.1"/>
</dbReference>
<evidence type="ECO:0000256" key="1">
    <source>
        <dbReference type="SAM" id="Phobius"/>
    </source>
</evidence>
<keyword evidence="1" id="KW-0472">Membrane</keyword>
<dbReference type="EMBL" id="JAVJAN010000082">
    <property type="protein sequence ID" value="MDR5588963.1"/>
    <property type="molecule type" value="Genomic_DNA"/>
</dbReference>
<evidence type="ECO:0000313" key="3">
    <source>
        <dbReference type="Proteomes" id="UP001256646"/>
    </source>
</evidence>
<sequence>MRYKSKKASNETSGEILEKWIKIIIFTYLSIWGIMNLFSRVLIKTNMYGEFYRDFIFYLISMPGILFFLLGLIINELIYFFKCKSYKKVASLIIIALCICGISYKLIKYSGSYRCYKDLDYVINDTYCEDVQELNNIYEKVITGKYSSTTIYIETIDFKFQAERNIVEKREFNKFKAKFDNVKKVRIKYLPNTNILLSIEPVKDEG</sequence>
<organism evidence="2 3">
    <name type="scientific">Clostridium aquiflavi</name>
    <dbReference type="NCBI Taxonomy" id="3073603"/>
    <lineage>
        <taxon>Bacteria</taxon>
        <taxon>Bacillati</taxon>
        <taxon>Bacillota</taxon>
        <taxon>Clostridia</taxon>
        <taxon>Eubacteriales</taxon>
        <taxon>Clostridiaceae</taxon>
        <taxon>Clostridium</taxon>
    </lineage>
</organism>
<comment type="caution">
    <text evidence="2">The sequence shown here is derived from an EMBL/GenBank/DDBJ whole genome shotgun (WGS) entry which is preliminary data.</text>
</comment>
<dbReference type="Proteomes" id="UP001256646">
    <property type="component" value="Unassembled WGS sequence"/>
</dbReference>
<keyword evidence="3" id="KW-1185">Reference proteome</keyword>
<feature type="transmembrane region" description="Helical" evidence="1">
    <location>
        <begin position="55"/>
        <end position="77"/>
    </location>
</feature>
<reference evidence="2 3" key="1">
    <citation type="submission" date="2023-09" db="EMBL/GenBank/DDBJ databases">
        <authorList>
            <person name="Zhai L."/>
        </authorList>
    </citation>
    <scope>NUCLEOTIDE SEQUENCE [LARGE SCALE GENOMIC DNA]</scope>
    <source>
        <strain evidence="2 3">5 N-1</strain>
    </source>
</reference>
<protein>
    <submittedName>
        <fullName evidence="2">Uncharacterized protein</fullName>
    </submittedName>
</protein>
<feature type="transmembrane region" description="Helical" evidence="1">
    <location>
        <begin position="89"/>
        <end position="107"/>
    </location>
</feature>
<keyword evidence="1" id="KW-1133">Transmembrane helix</keyword>
<proteinExistence type="predicted"/>
<evidence type="ECO:0000313" key="2">
    <source>
        <dbReference type="EMBL" id="MDR5588963.1"/>
    </source>
</evidence>
<gene>
    <name evidence="2" type="ORF">RGC78_15985</name>
</gene>
<feature type="transmembrane region" description="Helical" evidence="1">
    <location>
        <begin position="20"/>
        <end position="43"/>
    </location>
</feature>
<keyword evidence="1" id="KW-0812">Transmembrane</keyword>
<accession>A0ABU1EKQ7</accession>